<protein>
    <recommendedName>
        <fullName evidence="4">Tail specific protease domain-containing protein</fullName>
    </recommendedName>
</protein>
<evidence type="ECO:0000313" key="2">
    <source>
        <dbReference type="EMBL" id="KAK3359470.1"/>
    </source>
</evidence>
<feature type="compositionally biased region" description="Polar residues" evidence="1">
    <location>
        <begin position="22"/>
        <end position="37"/>
    </location>
</feature>
<reference evidence="2" key="1">
    <citation type="journal article" date="2023" name="Mol. Phylogenet. Evol.">
        <title>Genome-scale phylogeny and comparative genomics of the fungal order Sordariales.</title>
        <authorList>
            <person name="Hensen N."/>
            <person name="Bonometti L."/>
            <person name="Westerberg I."/>
            <person name="Brannstrom I.O."/>
            <person name="Guillou S."/>
            <person name="Cros-Aarteil S."/>
            <person name="Calhoun S."/>
            <person name="Haridas S."/>
            <person name="Kuo A."/>
            <person name="Mondo S."/>
            <person name="Pangilinan J."/>
            <person name="Riley R."/>
            <person name="LaButti K."/>
            <person name="Andreopoulos B."/>
            <person name="Lipzen A."/>
            <person name="Chen C."/>
            <person name="Yan M."/>
            <person name="Daum C."/>
            <person name="Ng V."/>
            <person name="Clum A."/>
            <person name="Steindorff A."/>
            <person name="Ohm R.A."/>
            <person name="Martin F."/>
            <person name="Silar P."/>
            <person name="Natvig D.O."/>
            <person name="Lalanne C."/>
            <person name="Gautier V."/>
            <person name="Ament-Velasquez S.L."/>
            <person name="Kruys A."/>
            <person name="Hutchinson M.I."/>
            <person name="Powell A.J."/>
            <person name="Barry K."/>
            <person name="Miller A.N."/>
            <person name="Grigoriev I.V."/>
            <person name="Debuchy R."/>
            <person name="Gladieux P."/>
            <person name="Hiltunen Thoren M."/>
            <person name="Johannesson H."/>
        </authorList>
    </citation>
    <scope>NUCLEOTIDE SEQUENCE</scope>
    <source>
        <strain evidence="2">CBS 955.72</strain>
    </source>
</reference>
<comment type="caution">
    <text evidence="2">The sequence shown here is derived from an EMBL/GenBank/DDBJ whole genome shotgun (WGS) entry which is preliminary data.</text>
</comment>
<accession>A0AAJ0HQQ4</accession>
<sequence>MPPGIIDGDDLHTAFELPPPETTSTSSVQKPSPTSTQLPPPNPTVVGYPSVVICSPQQERGDGLNEFRRVVRDTIDACKKASRTKLIIDLLANPGGRLLPAWELYRDLFPTTDIWDGSRIRAFDAFNFIGQVLWEIPYGRSFFVGNAVDKDHGPFAKSSGFLVTGFSTSESARKQPLAAKDIVIVADGFCHSACPTLLGLLTREHNIRTIALGGRPLNAPMQANGGFKASPPTSPSPASSPPSNSRPSSPSSTPRAPPAASTTATRTPAPATIRTRRCSSSMKPPTTCSSTPPKTILNITATWEAAANVAWRGAKCVPGSTVNKDGTIGDVPPGFDRDKVKSRAPVYDGPGPLMHNGTGGFGTGKAMRASVAATAAAAGRVGVRGSRKKAVAVRGSEEAERKRKLLQWMPELDPERRWMGLGY</sequence>
<name>A0AAJ0HQQ4_9PEZI</name>
<dbReference type="InterPro" id="IPR029045">
    <property type="entry name" value="ClpP/crotonase-like_dom_sf"/>
</dbReference>
<evidence type="ECO:0008006" key="4">
    <source>
        <dbReference type="Google" id="ProtNLM"/>
    </source>
</evidence>
<proteinExistence type="predicted"/>
<dbReference type="EMBL" id="JAUIQD010000002">
    <property type="protein sequence ID" value="KAK3359470.1"/>
    <property type="molecule type" value="Genomic_DNA"/>
</dbReference>
<dbReference type="AlphaFoldDB" id="A0AAJ0HQQ4"/>
<evidence type="ECO:0000313" key="3">
    <source>
        <dbReference type="Proteomes" id="UP001275084"/>
    </source>
</evidence>
<reference evidence="2" key="2">
    <citation type="submission" date="2023-06" db="EMBL/GenBank/DDBJ databases">
        <authorList>
            <consortium name="Lawrence Berkeley National Laboratory"/>
            <person name="Haridas S."/>
            <person name="Hensen N."/>
            <person name="Bonometti L."/>
            <person name="Westerberg I."/>
            <person name="Brannstrom I.O."/>
            <person name="Guillou S."/>
            <person name="Cros-Aarteil S."/>
            <person name="Calhoun S."/>
            <person name="Kuo A."/>
            <person name="Mondo S."/>
            <person name="Pangilinan J."/>
            <person name="Riley R."/>
            <person name="Labutti K."/>
            <person name="Andreopoulos B."/>
            <person name="Lipzen A."/>
            <person name="Chen C."/>
            <person name="Yanf M."/>
            <person name="Daum C."/>
            <person name="Ng V."/>
            <person name="Clum A."/>
            <person name="Steindorff A."/>
            <person name="Ohm R."/>
            <person name="Martin F."/>
            <person name="Silar P."/>
            <person name="Natvig D."/>
            <person name="Lalanne C."/>
            <person name="Gautier V."/>
            <person name="Ament-Velasquez S.L."/>
            <person name="Kruys A."/>
            <person name="Hutchinson M.I."/>
            <person name="Powell A.J."/>
            <person name="Barry K."/>
            <person name="Miller A.N."/>
            <person name="Grigoriev I.V."/>
            <person name="Debuchy R."/>
            <person name="Gladieux P."/>
            <person name="Thoren M.H."/>
            <person name="Johannesson H."/>
        </authorList>
    </citation>
    <scope>NUCLEOTIDE SEQUENCE</scope>
    <source>
        <strain evidence="2">CBS 955.72</strain>
    </source>
</reference>
<dbReference type="PANTHER" id="PTHR37049">
    <property type="entry name" value="PEPTIDASE S41 FAMILY PROTEIN"/>
    <property type="match status" value="1"/>
</dbReference>
<dbReference type="Gene3D" id="3.90.226.10">
    <property type="entry name" value="2-enoyl-CoA Hydratase, Chain A, domain 1"/>
    <property type="match status" value="1"/>
</dbReference>
<organism evidence="2 3">
    <name type="scientific">Lasiosphaeria hispida</name>
    <dbReference type="NCBI Taxonomy" id="260671"/>
    <lineage>
        <taxon>Eukaryota</taxon>
        <taxon>Fungi</taxon>
        <taxon>Dikarya</taxon>
        <taxon>Ascomycota</taxon>
        <taxon>Pezizomycotina</taxon>
        <taxon>Sordariomycetes</taxon>
        <taxon>Sordariomycetidae</taxon>
        <taxon>Sordariales</taxon>
        <taxon>Lasiosphaeriaceae</taxon>
        <taxon>Lasiosphaeria</taxon>
    </lineage>
</organism>
<feature type="region of interest" description="Disordered" evidence="1">
    <location>
        <begin position="1"/>
        <end position="43"/>
    </location>
</feature>
<evidence type="ECO:0000256" key="1">
    <source>
        <dbReference type="SAM" id="MobiDB-lite"/>
    </source>
</evidence>
<gene>
    <name evidence="2" type="ORF">B0T25DRAFT_564467</name>
</gene>
<dbReference type="Proteomes" id="UP001275084">
    <property type="component" value="Unassembled WGS sequence"/>
</dbReference>
<feature type="region of interest" description="Disordered" evidence="1">
    <location>
        <begin position="218"/>
        <end position="293"/>
    </location>
</feature>
<keyword evidence="3" id="KW-1185">Reference proteome</keyword>
<dbReference type="InterPro" id="IPR052766">
    <property type="entry name" value="S41A_metabolite_peptidase"/>
</dbReference>
<dbReference type="PANTHER" id="PTHR37049:SF5">
    <property type="entry name" value="TAIL SPECIFIC PROTEASE DOMAIN-CONTAINING PROTEIN"/>
    <property type="match status" value="1"/>
</dbReference>
<feature type="compositionally biased region" description="Low complexity" evidence="1">
    <location>
        <begin position="241"/>
        <end position="293"/>
    </location>
</feature>
<dbReference type="SUPFAM" id="SSF52096">
    <property type="entry name" value="ClpP/crotonase"/>
    <property type="match status" value="1"/>
</dbReference>